<feature type="chain" id="PRO_5044908165" description="Aspartate 1-decarboxylase alpha chain" evidence="9">
    <location>
        <begin position="25"/>
        <end position="126"/>
    </location>
</feature>
<keyword evidence="7 9" id="KW-0704">Schiff base</keyword>
<evidence type="ECO:0000313" key="10">
    <source>
        <dbReference type="EMBL" id="TKI08795.1"/>
    </source>
</evidence>
<evidence type="ECO:0000313" key="11">
    <source>
        <dbReference type="Proteomes" id="UP000305202"/>
    </source>
</evidence>
<dbReference type="Pfam" id="PF02261">
    <property type="entry name" value="Asp_decarbox"/>
    <property type="match status" value="1"/>
</dbReference>
<dbReference type="GO" id="GO:0004068">
    <property type="term" value="F:aspartate 1-decarboxylase activity"/>
    <property type="evidence" value="ECO:0007669"/>
    <property type="project" value="UniProtKB-EC"/>
</dbReference>
<evidence type="ECO:0000256" key="2">
    <source>
        <dbReference type="ARBA" id="ARBA00022655"/>
    </source>
</evidence>
<keyword evidence="11" id="KW-1185">Reference proteome</keyword>
<dbReference type="SUPFAM" id="SSF50692">
    <property type="entry name" value="ADC-like"/>
    <property type="match status" value="1"/>
</dbReference>
<dbReference type="HAMAP" id="MF_00446">
    <property type="entry name" value="PanD"/>
    <property type="match status" value="1"/>
</dbReference>
<evidence type="ECO:0000256" key="4">
    <source>
        <dbReference type="ARBA" id="ARBA00022813"/>
    </source>
</evidence>
<comment type="PTM">
    <text evidence="9">Is synthesized initially as an inactive proenzyme, which is activated by self-cleavage at a specific serine bond to produce a beta-subunit with a hydroxyl group at its C-terminus and an alpha-subunit with a pyruvoyl group at its N-terminus.</text>
</comment>
<dbReference type="EC" id="4.1.1.11" evidence="9"/>
<name>A0ABY2SRF5_9HYPH</name>
<feature type="chain" id="PRO_5044908166" description="Aspartate 1-decarboxylase beta chain" evidence="9">
    <location>
        <begin position="1"/>
        <end position="24"/>
    </location>
</feature>
<organism evidence="10 11">
    <name type="scientific">Martelella alba</name>
    <dbReference type="NCBI Taxonomy" id="2590451"/>
    <lineage>
        <taxon>Bacteria</taxon>
        <taxon>Pseudomonadati</taxon>
        <taxon>Pseudomonadota</taxon>
        <taxon>Alphaproteobacteria</taxon>
        <taxon>Hyphomicrobiales</taxon>
        <taxon>Aurantimonadaceae</taxon>
        <taxon>Martelella</taxon>
    </lineage>
</organism>
<feature type="modified residue" description="Pyruvic acid (Ser)" evidence="9">
    <location>
        <position position="25"/>
    </location>
</feature>
<keyword evidence="2 9" id="KW-0566">Pantothenate biosynthesis</keyword>
<comment type="subcellular location">
    <subcellularLocation>
        <location evidence="9">Cytoplasm</location>
    </subcellularLocation>
</comment>
<keyword evidence="5 9" id="KW-0865">Zymogen</keyword>
<comment type="similarity">
    <text evidence="9">Belongs to the PanD family.</text>
</comment>
<keyword evidence="8 9" id="KW-0670">Pyruvate</keyword>
<evidence type="ECO:0000256" key="3">
    <source>
        <dbReference type="ARBA" id="ARBA00022793"/>
    </source>
</evidence>
<dbReference type="PIRSF" id="PIRSF006246">
    <property type="entry name" value="Asp_decarbox"/>
    <property type="match status" value="1"/>
</dbReference>
<dbReference type="CDD" id="cd06919">
    <property type="entry name" value="Asp_decarbox"/>
    <property type="match status" value="1"/>
</dbReference>
<evidence type="ECO:0000256" key="9">
    <source>
        <dbReference type="HAMAP-Rule" id="MF_00446"/>
    </source>
</evidence>
<dbReference type="Gene3D" id="2.40.40.20">
    <property type="match status" value="1"/>
</dbReference>
<comment type="catalytic activity">
    <reaction evidence="9">
        <text>L-aspartate + H(+) = beta-alanine + CO2</text>
        <dbReference type="Rhea" id="RHEA:19497"/>
        <dbReference type="ChEBI" id="CHEBI:15378"/>
        <dbReference type="ChEBI" id="CHEBI:16526"/>
        <dbReference type="ChEBI" id="CHEBI:29991"/>
        <dbReference type="ChEBI" id="CHEBI:57966"/>
        <dbReference type="EC" id="4.1.1.11"/>
    </reaction>
</comment>
<comment type="function">
    <text evidence="9">Catalyzes the pyruvoyl-dependent decarboxylation of aspartate to produce beta-alanine.</text>
</comment>
<comment type="cofactor">
    <cofactor evidence="9">
        <name>pyruvate</name>
        <dbReference type="ChEBI" id="CHEBI:15361"/>
    </cofactor>
    <text evidence="9">Binds 1 pyruvoyl group covalently per subunit.</text>
</comment>
<dbReference type="NCBIfam" id="TIGR00223">
    <property type="entry name" value="panD"/>
    <property type="match status" value="1"/>
</dbReference>
<dbReference type="InterPro" id="IPR003190">
    <property type="entry name" value="Asp_decarbox"/>
</dbReference>
<evidence type="ECO:0000256" key="1">
    <source>
        <dbReference type="ARBA" id="ARBA00022490"/>
    </source>
</evidence>
<keyword evidence="6 9" id="KW-0456">Lyase</keyword>
<dbReference type="PANTHER" id="PTHR21012">
    <property type="entry name" value="ASPARTATE 1-DECARBOXYLASE"/>
    <property type="match status" value="1"/>
</dbReference>
<dbReference type="InterPro" id="IPR009010">
    <property type="entry name" value="Asp_de-COase-like_dom_sf"/>
</dbReference>
<evidence type="ECO:0000256" key="5">
    <source>
        <dbReference type="ARBA" id="ARBA00023145"/>
    </source>
</evidence>
<keyword evidence="4 9" id="KW-0068">Autocatalytic cleavage</keyword>
<feature type="active site" description="Proton donor" evidence="9">
    <location>
        <position position="58"/>
    </location>
</feature>
<keyword evidence="1 9" id="KW-0963">Cytoplasm</keyword>
<gene>
    <name evidence="9 10" type="primary">panD</name>
    <name evidence="10" type="ORF">FCN80_01720</name>
</gene>
<reference evidence="10 11" key="1">
    <citation type="submission" date="2019-04" db="EMBL/GenBank/DDBJ databases">
        <authorList>
            <person name="Li M."/>
            <person name="Gao C."/>
        </authorList>
    </citation>
    <scope>NUCLEOTIDE SEQUENCE [LARGE SCALE GENOMIC DNA]</scope>
    <source>
        <strain evidence="10 11">BGMRC 2031</strain>
    </source>
</reference>
<dbReference type="RefSeq" id="WP_136988156.1">
    <property type="nucleotide sequence ID" value="NZ_SZPQ01000001.1"/>
</dbReference>
<sequence length="126" mass="13985">MLRTMLRGKLHRVRVTQADLHYEGSCAIDQDFLEAAGILEYEAIDIYDVDNGQRFSTYAIAAERGSRIISVNGAAARCACVGDTLIICAYVQIPDEQARRHQPLVAYFDGENRLKRTAKAVPVQVA</sequence>
<keyword evidence="3 9" id="KW-0210">Decarboxylase</keyword>
<proteinExistence type="inferred from homology"/>
<dbReference type="PANTHER" id="PTHR21012:SF0">
    <property type="entry name" value="ASPARTATE 1-DECARBOXYLASE"/>
    <property type="match status" value="1"/>
</dbReference>
<evidence type="ECO:0000256" key="6">
    <source>
        <dbReference type="ARBA" id="ARBA00023239"/>
    </source>
</evidence>
<comment type="pathway">
    <text evidence="9">Cofactor biosynthesis; (R)-pantothenate biosynthesis; beta-alanine from L-aspartate: step 1/1.</text>
</comment>
<accession>A0ABY2SRF5</accession>
<comment type="caution">
    <text evidence="10">The sequence shown here is derived from an EMBL/GenBank/DDBJ whole genome shotgun (WGS) entry which is preliminary data.</text>
</comment>
<feature type="binding site" evidence="9">
    <location>
        <begin position="73"/>
        <end position="75"/>
    </location>
    <ligand>
        <name>substrate</name>
    </ligand>
</feature>
<evidence type="ECO:0000256" key="8">
    <source>
        <dbReference type="ARBA" id="ARBA00023317"/>
    </source>
</evidence>
<evidence type="ECO:0000256" key="7">
    <source>
        <dbReference type="ARBA" id="ARBA00023270"/>
    </source>
</evidence>
<comment type="subunit">
    <text evidence="9">Heterooctamer of four alpha and four beta subunits.</text>
</comment>
<feature type="active site" description="Schiff-base intermediate with substrate; via pyruvic acid" evidence="9">
    <location>
        <position position="25"/>
    </location>
</feature>
<feature type="binding site" evidence="9">
    <location>
        <position position="57"/>
    </location>
    <ligand>
        <name>substrate</name>
    </ligand>
</feature>
<dbReference type="EMBL" id="SZPQ01000001">
    <property type="protein sequence ID" value="TKI08795.1"/>
    <property type="molecule type" value="Genomic_DNA"/>
</dbReference>
<dbReference type="Proteomes" id="UP000305202">
    <property type="component" value="Unassembled WGS sequence"/>
</dbReference>
<protein>
    <recommendedName>
        <fullName evidence="9">Aspartate 1-decarboxylase</fullName>
        <ecNumber evidence="9">4.1.1.11</ecNumber>
    </recommendedName>
    <alternativeName>
        <fullName evidence="9">Aspartate alpha-decarboxylase</fullName>
    </alternativeName>
    <component>
        <recommendedName>
            <fullName evidence="9">Aspartate 1-decarboxylase beta chain</fullName>
        </recommendedName>
    </component>
    <component>
        <recommendedName>
            <fullName evidence="9">Aspartate 1-decarboxylase alpha chain</fullName>
        </recommendedName>
    </component>
</protein>